<gene>
    <name evidence="8" type="ORF">FF38_01505</name>
</gene>
<evidence type="ECO:0000256" key="2">
    <source>
        <dbReference type="ARBA" id="ARBA00022617"/>
    </source>
</evidence>
<dbReference type="EMBL" id="JRES01000623">
    <property type="protein sequence ID" value="KNC29825.1"/>
    <property type="molecule type" value="Genomic_DNA"/>
</dbReference>
<dbReference type="GO" id="GO:0019825">
    <property type="term" value="F:oxygen binding"/>
    <property type="evidence" value="ECO:0007669"/>
    <property type="project" value="InterPro"/>
</dbReference>
<keyword evidence="3 6" id="KW-0561">Oxygen transport</keyword>
<dbReference type="GO" id="GO:0046872">
    <property type="term" value="F:metal ion binding"/>
    <property type="evidence" value="ECO:0007669"/>
    <property type="project" value="UniProtKB-KW"/>
</dbReference>
<evidence type="ECO:0000256" key="4">
    <source>
        <dbReference type="ARBA" id="ARBA00022723"/>
    </source>
</evidence>
<protein>
    <recommendedName>
        <fullName evidence="7">Globin domain-containing protein</fullName>
    </recommendedName>
</protein>
<proteinExistence type="inferred from homology"/>
<keyword evidence="5" id="KW-0408">Iron</keyword>
<dbReference type="InterPro" id="IPR009050">
    <property type="entry name" value="Globin-like_sf"/>
</dbReference>
<feature type="domain" description="Globin" evidence="7">
    <location>
        <begin position="1"/>
        <end position="148"/>
    </location>
</feature>
<dbReference type="PANTHER" id="PTHR47217:SF1">
    <property type="entry name" value="GLOBIN-LIKE PROTEIN"/>
    <property type="match status" value="1"/>
</dbReference>
<dbReference type="CDD" id="cd01040">
    <property type="entry name" value="Mb-like"/>
    <property type="match status" value="1"/>
</dbReference>
<sequence>MNCDEVYEIKKTWEIPAATPTESGVAILLKFFTKYPSNLEKFYSFKDLPIDELKNNARFKAHAVRIIKVFDESIQMLGHDWSGPKLEEMWSKVAVSHFNRQIEKQSFNELKEVILEVLTAVCNLNEKQTAAWIKLMDIVYSIVFNTLDKLKNGEQ</sequence>
<dbReference type="PANTHER" id="PTHR47217">
    <property type="entry name" value="GLOBIN-LIKE PROTEIN"/>
    <property type="match status" value="1"/>
</dbReference>
<name>A0A0L0CC47_LUCCU</name>
<organism evidence="8 9">
    <name type="scientific">Lucilia cuprina</name>
    <name type="common">Green bottle fly</name>
    <name type="synonym">Australian sheep blowfly</name>
    <dbReference type="NCBI Taxonomy" id="7375"/>
    <lineage>
        <taxon>Eukaryota</taxon>
        <taxon>Metazoa</taxon>
        <taxon>Ecdysozoa</taxon>
        <taxon>Arthropoda</taxon>
        <taxon>Hexapoda</taxon>
        <taxon>Insecta</taxon>
        <taxon>Pterygota</taxon>
        <taxon>Neoptera</taxon>
        <taxon>Endopterygota</taxon>
        <taxon>Diptera</taxon>
        <taxon>Brachycera</taxon>
        <taxon>Muscomorpha</taxon>
        <taxon>Oestroidea</taxon>
        <taxon>Calliphoridae</taxon>
        <taxon>Luciliinae</taxon>
        <taxon>Lucilia</taxon>
    </lineage>
</organism>
<dbReference type="STRING" id="7375.A0A0L0CC47"/>
<evidence type="ECO:0000259" key="7">
    <source>
        <dbReference type="PROSITE" id="PS01033"/>
    </source>
</evidence>
<dbReference type="GO" id="GO:0005344">
    <property type="term" value="F:oxygen carrier activity"/>
    <property type="evidence" value="ECO:0007669"/>
    <property type="project" value="UniProtKB-KW"/>
</dbReference>
<dbReference type="InterPro" id="IPR002336">
    <property type="entry name" value="Erythrocruorin"/>
</dbReference>
<evidence type="ECO:0000313" key="8">
    <source>
        <dbReference type="EMBL" id="KNC29825.1"/>
    </source>
</evidence>
<dbReference type="GO" id="GO:0005833">
    <property type="term" value="C:hemoglobin complex"/>
    <property type="evidence" value="ECO:0007669"/>
    <property type="project" value="InterPro"/>
</dbReference>
<dbReference type="Gene3D" id="1.10.490.10">
    <property type="entry name" value="Globins"/>
    <property type="match status" value="1"/>
</dbReference>
<dbReference type="OMA" id="DSQQETW"/>
<dbReference type="GO" id="GO:0020037">
    <property type="term" value="F:heme binding"/>
    <property type="evidence" value="ECO:0007669"/>
    <property type="project" value="InterPro"/>
</dbReference>
<evidence type="ECO:0000256" key="5">
    <source>
        <dbReference type="ARBA" id="ARBA00023004"/>
    </source>
</evidence>
<comment type="similarity">
    <text evidence="6">Belongs to the globin family.</text>
</comment>
<dbReference type="SUPFAM" id="SSF46458">
    <property type="entry name" value="Globin-like"/>
    <property type="match status" value="1"/>
</dbReference>
<comment type="caution">
    <text evidence="8">The sequence shown here is derived from an EMBL/GenBank/DDBJ whole genome shotgun (WGS) entry which is preliminary data.</text>
</comment>
<reference evidence="8 9" key="1">
    <citation type="journal article" date="2015" name="Nat. Commun.">
        <title>Lucilia cuprina genome unlocks parasitic fly biology to underpin future interventions.</title>
        <authorList>
            <person name="Anstead C.A."/>
            <person name="Korhonen P.K."/>
            <person name="Young N.D."/>
            <person name="Hall R.S."/>
            <person name="Jex A.R."/>
            <person name="Murali S.C."/>
            <person name="Hughes D.S."/>
            <person name="Lee S.F."/>
            <person name="Perry T."/>
            <person name="Stroehlein A.J."/>
            <person name="Ansell B.R."/>
            <person name="Breugelmans B."/>
            <person name="Hofmann A."/>
            <person name="Qu J."/>
            <person name="Dugan S."/>
            <person name="Lee S.L."/>
            <person name="Chao H."/>
            <person name="Dinh H."/>
            <person name="Han Y."/>
            <person name="Doddapaneni H.V."/>
            <person name="Worley K.C."/>
            <person name="Muzny D.M."/>
            <person name="Ioannidis P."/>
            <person name="Waterhouse R.M."/>
            <person name="Zdobnov E.M."/>
            <person name="James P.J."/>
            <person name="Bagnall N.H."/>
            <person name="Kotze A.C."/>
            <person name="Gibbs R.A."/>
            <person name="Richards S."/>
            <person name="Batterham P."/>
            <person name="Gasser R.B."/>
        </authorList>
    </citation>
    <scope>NUCLEOTIDE SEQUENCE [LARGE SCALE GENOMIC DNA]</scope>
    <source>
        <strain evidence="8 9">LS</strain>
        <tissue evidence="8">Full body</tissue>
    </source>
</reference>
<evidence type="ECO:0000313" key="9">
    <source>
        <dbReference type="Proteomes" id="UP000037069"/>
    </source>
</evidence>
<evidence type="ECO:0000256" key="1">
    <source>
        <dbReference type="ARBA" id="ARBA00022448"/>
    </source>
</evidence>
<dbReference type="InterPro" id="IPR000971">
    <property type="entry name" value="Globin"/>
</dbReference>
<dbReference type="GO" id="GO:0005576">
    <property type="term" value="C:extracellular region"/>
    <property type="evidence" value="ECO:0007669"/>
    <property type="project" value="InterPro"/>
</dbReference>
<dbReference type="OrthoDB" id="436496at2759"/>
<dbReference type="InterPro" id="IPR012292">
    <property type="entry name" value="Globin/Proto"/>
</dbReference>
<keyword evidence="9" id="KW-1185">Reference proteome</keyword>
<evidence type="ECO:0000256" key="3">
    <source>
        <dbReference type="ARBA" id="ARBA00022621"/>
    </source>
</evidence>
<keyword evidence="4" id="KW-0479">Metal-binding</keyword>
<dbReference type="InterPro" id="IPR044399">
    <property type="entry name" value="Mb-like_M"/>
</dbReference>
<accession>A0A0L0CC47</accession>
<dbReference type="AlphaFoldDB" id="A0A0L0CC47"/>
<dbReference type="PRINTS" id="PR00611">
    <property type="entry name" value="ERYTHCRUORIN"/>
</dbReference>
<evidence type="ECO:0000256" key="6">
    <source>
        <dbReference type="RuleBase" id="RU000356"/>
    </source>
</evidence>
<dbReference type="Proteomes" id="UP000037069">
    <property type="component" value="Unassembled WGS sequence"/>
</dbReference>
<keyword evidence="2 6" id="KW-0349">Heme</keyword>
<keyword evidence="1 6" id="KW-0813">Transport</keyword>
<dbReference type="PROSITE" id="PS01033">
    <property type="entry name" value="GLOBIN"/>
    <property type="match status" value="1"/>
</dbReference>
<dbReference type="Pfam" id="PF00042">
    <property type="entry name" value="Globin"/>
    <property type="match status" value="1"/>
</dbReference>